<gene>
    <name evidence="2" type="ORF">HPB48_015755</name>
</gene>
<dbReference type="AlphaFoldDB" id="A0A9J6FRT4"/>
<dbReference type="Proteomes" id="UP000821853">
    <property type="component" value="Unassembled WGS sequence"/>
</dbReference>
<organism evidence="2 3">
    <name type="scientific">Haemaphysalis longicornis</name>
    <name type="common">Bush tick</name>
    <dbReference type="NCBI Taxonomy" id="44386"/>
    <lineage>
        <taxon>Eukaryota</taxon>
        <taxon>Metazoa</taxon>
        <taxon>Ecdysozoa</taxon>
        <taxon>Arthropoda</taxon>
        <taxon>Chelicerata</taxon>
        <taxon>Arachnida</taxon>
        <taxon>Acari</taxon>
        <taxon>Parasitiformes</taxon>
        <taxon>Ixodida</taxon>
        <taxon>Ixodoidea</taxon>
        <taxon>Ixodidae</taxon>
        <taxon>Haemaphysalinae</taxon>
        <taxon>Haemaphysalis</taxon>
    </lineage>
</organism>
<evidence type="ECO:0000256" key="1">
    <source>
        <dbReference type="SAM" id="MobiDB-lite"/>
    </source>
</evidence>
<evidence type="ECO:0000313" key="3">
    <source>
        <dbReference type="Proteomes" id="UP000821853"/>
    </source>
</evidence>
<dbReference type="EMBL" id="JABSTR010000003">
    <property type="protein sequence ID" value="KAH9365978.1"/>
    <property type="molecule type" value="Genomic_DNA"/>
</dbReference>
<accession>A0A9J6FRT4</accession>
<dbReference type="VEuPathDB" id="VectorBase:HLOH_063615"/>
<comment type="caution">
    <text evidence="2">The sequence shown here is derived from an EMBL/GenBank/DDBJ whole genome shotgun (WGS) entry which is preliminary data.</text>
</comment>
<dbReference type="OrthoDB" id="10261598at2759"/>
<evidence type="ECO:0000313" key="2">
    <source>
        <dbReference type="EMBL" id="KAH9365978.1"/>
    </source>
</evidence>
<keyword evidence="3" id="KW-1185">Reference proteome</keyword>
<sequence>MESQFKRGGETLCFENKKLRDLLRDTVTNYEPCPEEEKDETRKKIRTEVKITEKGQPNGIEEEVEEYYEGIDNCYSDWKGKEGEQKQIITRVRRQREGRSGSEKRMTKNTRTEGRIVEQEQERNKIKEVIEKDMY</sequence>
<protein>
    <submittedName>
        <fullName evidence="2">Uncharacterized protein</fullName>
    </submittedName>
</protein>
<reference evidence="2 3" key="1">
    <citation type="journal article" date="2020" name="Cell">
        <title>Large-Scale Comparative Analyses of Tick Genomes Elucidate Their Genetic Diversity and Vector Capacities.</title>
        <authorList>
            <consortium name="Tick Genome and Microbiome Consortium (TIGMIC)"/>
            <person name="Jia N."/>
            <person name="Wang J."/>
            <person name="Shi W."/>
            <person name="Du L."/>
            <person name="Sun Y."/>
            <person name="Zhan W."/>
            <person name="Jiang J.F."/>
            <person name="Wang Q."/>
            <person name="Zhang B."/>
            <person name="Ji P."/>
            <person name="Bell-Sakyi L."/>
            <person name="Cui X.M."/>
            <person name="Yuan T.T."/>
            <person name="Jiang B.G."/>
            <person name="Yang W.F."/>
            <person name="Lam T.T."/>
            <person name="Chang Q.C."/>
            <person name="Ding S.J."/>
            <person name="Wang X.J."/>
            <person name="Zhu J.G."/>
            <person name="Ruan X.D."/>
            <person name="Zhao L."/>
            <person name="Wei J.T."/>
            <person name="Ye R.Z."/>
            <person name="Que T.C."/>
            <person name="Du C.H."/>
            <person name="Zhou Y.H."/>
            <person name="Cheng J.X."/>
            <person name="Dai P.F."/>
            <person name="Guo W.B."/>
            <person name="Han X.H."/>
            <person name="Huang E.J."/>
            <person name="Li L.F."/>
            <person name="Wei W."/>
            <person name="Gao Y.C."/>
            <person name="Liu J.Z."/>
            <person name="Shao H.Z."/>
            <person name="Wang X."/>
            <person name="Wang C.C."/>
            <person name="Yang T.C."/>
            <person name="Huo Q.B."/>
            <person name="Li W."/>
            <person name="Chen H.Y."/>
            <person name="Chen S.E."/>
            <person name="Zhou L.G."/>
            <person name="Ni X.B."/>
            <person name="Tian J.H."/>
            <person name="Sheng Y."/>
            <person name="Liu T."/>
            <person name="Pan Y.S."/>
            <person name="Xia L.Y."/>
            <person name="Li J."/>
            <person name="Zhao F."/>
            <person name="Cao W.C."/>
        </authorList>
    </citation>
    <scope>NUCLEOTIDE SEQUENCE [LARGE SCALE GENOMIC DNA]</scope>
    <source>
        <strain evidence="2">HaeL-2018</strain>
    </source>
</reference>
<feature type="compositionally biased region" description="Basic and acidic residues" evidence="1">
    <location>
        <begin position="95"/>
        <end position="120"/>
    </location>
</feature>
<name>A0A9J6FRT4_HAELO</name>
<feature type="region of interest" description="Disordered" evidence="1">
    <location>
        <begin position="91"/>
        <end position="120"/>
    </location>
</feature>
<proteinExistence type="predicted"/>